<feature type="compositionally biased region" description="Basic and acidic residues" evidence="1">
    <location>
        <begin position="24"/>
        <end position="42"/>
    </location>
</feature>
<accession>C5LVK9</accession>
<dbReference type="AlphaFoldDB" id="C5LVK9"/>
<gene>
    <name evidence="2" type="ORF">Pmar_PMAR014986</name>
</gene>
<reference evidence="2 3" key="1">
    <citation type="submission" date="2008-07" db="EMBL/GenBank/DDBJ databases">
        <authorList>
            <person name="El-Sayed N."/>
            <person name="Caler E."/>
            <person name="Inman J."/>
            <person name="Amedeo P."/>
            <person name="Hass B."/>
            <person name="Wortman J."/>
        </authorList>
    </citation>
    <scope>NUCLEOTIDE SEQUENCE [LARGE SCALE GENOMIC DNA]</scope>
    <source>
        <strain evidence="3">ATCC 50983 / TXsc</strain>
    </source>
</reference>
<organism evidence="3">
    <name type="scientific">Perkinsus marinus (strain ATCC 50983 / TXsc)</name>
    <dbReference type="NCBI Taxonomy" id="423536"/>
    <lineage>
        <taxon>Eukaryota</taxon>
        <taxon>Sar</taxon>
        <taxon>Alveolata</taxon>
        <taxon>Perkinsozoa</taxon>
        <taxon>Perkinsea</taxon>
        <taxon>Perkinsida</taxon>
        <taxon>Perkinsidae</taxon>
        <taxon>Perkinsus</taxon>
    </lineage>
</organism>
<name>C5LVK9_PERM5</name>
<keyword evidence="3" id="KW-1185">Reference proteome</keyword>
<evidence type="ECO:0000313" key="2">
    <source>
        <dbReference type="EMBL" id="EEQ99233.1"/>
    </source>
</evidence>
<feature type="region of interest" description="Disordered" evidence="1">
    <location>
        <begin position="1"/>
        <end position="42"/>
    </location>
</feature>
<dbReference type="GeneID" id="9045082"/>
<dbReference type="InParanoid" id="C5LVK9"/>
<protein>
    <submittedName>
        <fullName evidence="2">Uncharacterized protein</fullName>
    </submittedName>
</protein>
<evidence type="ECO:0000256" key="1">
    <source>
        <dbReference type="SAM" id="MobiDB-lite"/>
    </source>
</evidence>
<feature type="compositionally biased region" description="Low complexity" evidence="1">
    <location>
        <begin position="1"/>
        <end position="23"/>
    </location>
</feature>
<dbReference type="Proteomes" id="UP000007800">
    <property type="component" value="Unassembled WGS sequence"/>
</dbReference>
<proteinExistence type="predicted"/>
<evidence type="ECO:0000313" key="3">
    <source>
        <dbReference type="Proteomes" id="UP000007800"/>
    </source>
</evidence>
<sequence>MQNQASATPIHAAAAPAHPVISPDRAHMAREHGEENMARRDRSAVTARFCGHAIGLLSKAINHEYMPAGG</sequence>
<dbReference type="RefSeq" id="XP_002766516.1">
    <property type="nucleotide sequence ID" value="XM_002766470.1"/>
</dbReference>
<dbReference type="EMBL" id="GG685925">
    <property type="protein sequence ID" value="EEQ99233.1"/>
    <property type="molecule type" value="Genomic_DNA"/>
</dbReference>